<dbReference type="Pfam" id="PF25175">
    <property type="entry name" value="Beta-prop_WDR5"/>
    <property type="match status" value="1"/>
</dbReference>
<dbReference type="RefSeq" id="XP_001696066.1">
    <property type="nucleotide sequence ID" value="XM_001696014.2"/>
</dbReference>
<dbReference type="KEGG" id="cre:CHLRE_08g367650v5"/>
<dbReference type="SMR" id="A8J435"/>
<dbReference type="PANTHER" id="PTHR22847">
    <property type="entry name" value="WD40 REPEAT PROTEIN"/>
    <property type="match status" value="1"/>
</dbReference>
<dbReference type="HOGENOM" id="CLU_000288_57_1_1"/>
<dbReference type="PRINTS" id="PR00320">
    <property type="entry name" value="GPROTEINBRPT"/>
</dbReference>
<dbReference type="InterPro" id="IPR036322">
    <property type="entry name" value="WD40_repeat_dom_sf"/>
</dbReference>
<name>A8J435_CHLRE</name>
<gene>
    <name evidence="2" type="ORF">CHLRE_08g367650v5</name>
</gene>
<proteinExistence type="predicted"/>
<keyword evidence="3" id="KW-1185">Reference proteome</keyword>
<evidence type="ECO:0000313" key="2">
    <source>
        <dbReference type="EMBL" id="PNW79810.1"/>
    </source>
</evidence>
<evidence type="ECO:0000313" key="3">
    <source>
        <dbReference type="Proteomes" id="UP000006906"/>
    </source>
</evidence>
<dbReference type="PANTHER" id="PTHR22847:SF637">
    <property type="entry name" value="WD REPEAT DOMAIN 5B"/>
    <property type="match status" value="1"/>
</dbReference>
<feature type="domain" description="WDR5-like beta-propeller" evidence="1">
    <location>
        <begin position="36"/>
        <end position="360"/>
    </location>
</feature>
<dbReference type="InterPro" id="IPR015943">
    <property type="entry name" value="WD40/YVTN_repeat-like_dom_sf"/>
</dbReference>
<dbReference type="SUPFAM" id="SSF50978">
    <property type="entry name" value="WD40 repeat-like"/>
    <property type="match status" value="1"/>
</dbReference>
<reference evidence="2 3" key="1">
    <citation type="journal article" date="2007" name="Science">
        <title>The Chlamydomonas genome reveals the evolution of key animal and plant functions.</title>
        <authorList>
            <person name="Merchant S.S."/>
            <person name="Prochnik S.E."/>
            <person name="Vallon O."/>
            <person name="Harris E.H."/>
            <person name="Karpowicz S.J."/>
            <person name="Witman G.B."/>
            <person name="Terry A."/>
            <person name="Salamov A."/>
            <person name="Fritz-Laylin L.K."/>
            <person name="Marechal-Drouard L."/>
            <person name="Marshall W.F."/>
            <person name="Qu L.H."/>
            <person name="Nelson D.R."/>
            <person name="Sanderfoot A.A."/>
            <person name="Spalding M.H."/>
            <person name="Kapitonov V.V."/>
            <person name="Ren Q."/>
            <person name="Ferris P."/>
            <person name="Lindquist E."/>
            <person name="Shapiro H."/>
            <person name="Lucas S.M."/>
            <person name="Grimwood J."/>
            <person name="Schmutz J."/>
            <person name="Cardol P."/>
            <person name="Cerutti H."/>
            <person name="Chanfreau G."/>
            <person name="Chen C.L."/>
            <person name="Cognat V."/>
            <person name="Croft M.T."/>
            <person name="Dent R."/>
            <person name="Dutcher S."/>
            <person name="Fernandez E."/>
            <person name="Fukuzawa H."/>
            <person name="Gonzalez-Ballester D."/>
            <person name="Gonzalez-Halphen D."/>
            <person name="Hallmann A."/>
            <person name="Hanikenne M."/>
            <person name="Hippler M."/>
            <person name="Inwood W."/>
            <person name="Jabbari K."/>
            <person name="Kalanon M."/>
            <person name="Kuras R."/>
            <person name="Lefebvre P.A."/>
            <person name="Lemaire S.D."/>
            <person name="Lobanov A.V."/>
            <person name="Lohr M."/>
            <person name="Manuell A."/>
            <person name="Meier I."/>
            <person name="Mets L."/>
            <person name="Mittag M."/>
            <person name="Mittelmeier T."/>
            <person name="Moroney J.V."/>
            <person name="Moseley J."/>
            <person name="Napoli C."/>
            <person name="Nedelcu A.M."/>
            <person name="Niyogi K."/>
            <person name="Novoselov S.V."/>
            <person name="Paulsen I.T."/>
            <person name="Pazour G."/>
            <person name="Purton S."/>
            <person name="Ral J.P."/>
            <person name="Riano-Pachon D.M."/>
            <person name="Riekhof W."/>
            <person name="Rymarquis L."/>
            <person name="Schroda M."/>
            <person name="Stern D."/>
            <person name="Umen J."/>
            <person name="Willows R."/>
            <person name="Wilson N."/>
            <person name="Zimmer S.L."/>
            <person name="Allmer J."/>
            <person name="Balk J."/>
            <person name="Bisova K."/>
            <person name="Chen C.J."/>
            <person name="Elias M."/>
            <person name="Gendler K."/>
            <person name="Hauser C."/>
            <person name="Lamb M.R."/>
            <person name="Ledford H."/>
            <person name="Long J.C."/>
            <person name="Minagawa J."/>
            <person name="Page M.D."/>
            <person name="Pan J."/>
            <person name="Pootakham W."/>
            <person name="Roje S."/>
            <person name="Rose A."/>
            <person name="Stahlberg E."/>
            <person name="Terauchi A.M."/>
            <person name="Yang P."/>
            <person name="Ball S."/>
            <person name="Bowler C."/>
            <person name="Dieckmann C.L."/>
            <person name="Gladyshev V.N."/>
            <person name="Green P."/>
            <person name="Jorgensen R."/>
            <person name="Mayfield S."/>
            <person name="Mueller-Roeber B."/>
            <person name="Rajamani S."/>
            <person name="Sayre R.T."/>
            <person name="Brokstein P."/>
            <person name="Dubchak I."/>
            <person name="Goodstein D."/>
            <person name="Hornick L."/>
            <person name="Huang Y.W."/>
            <person name="Jhaveri J."/>
            <person name="Luo Y."/>
            <person name="Martinez D."/>
            <person name="Ngau W.C."/>
            <person name="Otillar B."/>
            <person name="Poliakov A."/>
            <person name="Porter A."/>
            <person name="Szajkowski L."/>
            <person name="Werner G."/>
            <person name="Zhou K."/>
            <person name="Grigoriev I.V."/>
            <person name="Rokhsar D.S."/>
            <person name="Grossman A.R."/>
        </authorList>
    </citation>
    <scope>NUCLEOTIDE SEQUENCE [LARGE SCALE GENOMIC DNA]</scope>
    <source>
        <strain evidence="3">CC-503</strain>
    </source>
</reference>
<protein>
    <recommendedName>
        <fullName evidence="1">WDR5-like beta-propeller domain-containing protein</fullName>
    </recommendedName>
</protein>
<dbReference type="InterPro" id="IPR019775">
    <property type="entry name" value="WD40_repeat_CS"/>
</dbReference>
<dbReference type="SMART" id="SM00320">
    <property type="entry name" value="WD40"/>
    <property type="match status" value="7"/>
</dbReference>
<dbReference type="Gene3D" id="2.130.10.10">
    <property type="entry name" value="YVTN repeat-like/Quinoprotein amine dehydrogenase"/>
    <property type="match status" value="2"/>
</dbReference>
<sequence>MARGPGDTDMDEASADAAIPSSTPNPTVAFRCTHALSGHTKAVAAVKFSPDGSLLASGSADRTVALWDAATGARVNTLAGHSCGVSDVAWNPNGRYLATAADDHSLKLWDAETGACLRTLTGHTNYVFCCNFDGAAGHLLASGSFDETLRLWDVRSGRCLREVPAHSDPVTSAAFSYDGSMVVTSSLDGLIRLWDTQTGHCLKTLFDRDSPPVSFAAFTPNAKYVLCNTLDGRAKLWDYAAGRTRRTYAGGHVNTQFCISSGFLGGSSSASFDLGCSMVVTGSEDGSLAAYDISTGHVVGRGAAAAAAAEGGGDEGSAAAAAAGGVAGGHTAAVLSVNVHPSAPLVATGGHHPDNSVRVWAASRTEPAAA</sequence>
<dbReference type="STRING" id="3055.A8J435"/>
<dbReference type="GO" id="GO:0035097">
    <property type="term" value="C:histone methyltransferase complex"/>
    <property type="evidence" value="ECO:0007669"/>
    <property type="project" value="UniProtKB-ARBA"/>
</dbReference>
<dbReference type="InterPro" id="IPR020472">
    <property type="entry name" value="WD40_PAC1"/>
</dbReference>
<dbReference type="GeneID" id="5721692"/>
<dbReference type="PROSITE" id="PS50082">
    <property type="entry name" value="WD_REPEATS_2"/>
    <property type="match status" value="5"/>
</dbReference>
<dbReference type="CDD" id="cd00200">
    <property type="entry name" value="WD40"/>
    <property type="match status" value="1"/>
</dbReference>
<dbReference type="PROSITE" id="PS00678">
    <property type="entry name" value="WD_REPEATS_1"/>
    <property type="match status" value="4"/>
</dbReference>
<dbReference type="PROSITE" id="PS50294">
    <property type="entry name" value="WD_REPEATS_REGION"/>
    <property type="match status" value="4"/>
</dbReference>
<evidence type="ECO:0000259" key="1">
    <source>
        <dbReference type="Pfam" id="PF25175"/>
    </source>
</evidence>
<dbReference type="FunFam" id="2.130.10.10:FF:000228">
    <property type="entry name" value="COMPASS-like H3K4 histone methylase component WDR5A"/>
    <property type="match status" value="1"/>
</dbReference>
<dbReference type="Proteomes" id="UP000006906">
    <property type="component" value="Chromosome 8"/>
</dbReference>
<dbReference type="InterPro" id="IPR059122">
    <property type="entry name" value="Beta-prop_WDR5-like"/>
</dbReference>
<dbReference type="InParanoid" id="A8J435"/>
<dbReference type="AlphaFoldDB" id="A8J435"/>
<dbReference type="Gramene" id="PNW79810">
    <property type="protein sequence ID" value="PNW79810"/>
    <property type="gene ID" value="CHLRE_08g367650v5"/>
</dbReference>
<dbReference type="EMBL" id="CM008969">
    <property type="protein sequence ID" value="PNW79810.1"/>
    <property type="molecule type" value="Genomic_DNA"/>
</dbReference>
<organism evidence="2 3">
    <name type="scientific">Chlamydomonas reinhardtii</name>
    <name type="common">Chlamydomonas smithii</name>
    <dbReference type="NCBI Taxonomy" id="3055"/>
    <lineage>
        <taxon>Eukaryota</taxon>
        <taxon>Viridiplantae</taxon>
        <taxon>Chlorophyta</taxon>
        <taxon>core chlorophytes</taxon>
        <taxon>Chlorophyceae</taxon>
        <taxon>CS clade</taxon>
        <taxon>Chlamydomonadales</taxon>
        <taxon>Chlamydomonadaceae</taxon>
        <taxon>Chlamydomonas</taxon>
    </lineage>
</organism>
<accession>A8J435</accession>
<dbReference type="OMA" id="CKGHDTA"/>
<dbReference type="OrthoDB" id="674604at2759"/>
<dbReference type="InterPro" id="IPR001680">
    <property type="entry name" value="WD40_rpt"/>
</dbReference>
<dbReference type="FunCoup" id="A8J435">
    <property type="interactions" value="1700"/>
</dbReference>